<gene>
    <name evidence="1" type="ORF">Tco025E_08986</name>
</gene>
<name>A0A3R7M508_9TRYP</name>
<evidence type="ECO:0000313" key="1">
    <source>
        <dbReference type="EMBL" id="RNE99547.1"/>
    </source>
</evidence>
<reference evidence="1 2" key="1">
    <citation type="journal article" date="2018" name="BMC Genomics">
        <title>Genomic comparison of Trypanosoma conorhini and Trypanosoma rangeli to Trypanosoma cruzi strains of high and low virulence.</title>
        <authorList>
            <person name="Bradwell K.R."/>
            <person name="Koparde V.N."/>
            <person name="Matveyev A.V."/>
            <person name="Serrano M.G."/>
            <person name="Alves J.M."/>
            <person name="Parikh H."/>
            <person name="Huang B."/>
            <person name="Lee V."/>
            <person name="Espinosa-Alvarez O."/>
            <person name="Ortiz P.A."/>
            <person name="Costa-Martins A.G."/>
            <person name="Teixeira M.M."/>
            <person name="Buck G.A."/>
        </authorList>
    </citation>
    <scope>NUCLEOTIDE SEQUENCE [LARGE SCALE GENOMIC DNA]</scope>
    <source>
        <strain evidence="1 2">025E</strain>
    </source>
</reference>
<accession>A0A3R7M508</accession>
<dbReference type="OrthoDB" id="245652at2759"/>
<dbReference type="EMBL" id="MKKU01000948">
    <property type="protein sequence ID" value="RNE99547.1"/>
    <property type="molecule type" value="Genomic_DNA"/>
</dbReference>
<sequence length="418" mass="46122">MRSNGGAAPSEAAYYISVTQDVLNKLDTLLLQIDRLETQHSAESRDALETKMIRVLQDRLPRLIQQLWQEICLVLTPFASSQGGECISREEIWDELAYQCAQLSFFKSIYRFATAVLSGEALEGASDTPTKCRCLERLLKERQHIWASAEGQLIREWLRGFVKKVLFAAASPAETEGVSLYQLGESVALRQDAPWKLKPEGLRETPQEIGAHPVFVVPDGDAIDVERMRQEFLRLLRAACLDVGEELLSLVRQKGLSQPTFPTETHLWVGTDTSGDEKKMETAAPCHDNAGVGPLAPAALIAGNDRWVFFRTRPNDDPALTVDEVAGQVRAFYEIYNAAKAPLASVLAEGYGDDYADLFDSLEFRYLIPKTSILSVAQELAPGVSDTPPTETSVHVHEETAVVADEESGVPASTCLLM</sequence>
<dbReference type="Proteomes" id="UP000284403">
    <property type="component" value="Unassembled WGS sequence"/>
</dbReference>
<dbReference type="GeneID" id="40322597"/>
<evidence type="ECO:0000313" key="2">
    <source>
        <dbReference type="Proteomes" id="UP000284403"/>
    </source>
</evidence>
<keyword evidence="2" id="KW-1185">Reference proteome</keyword>
<dbReference type="AlphaFoldDB" id="A0A3R7M508"/>
<comment type="caution">
    <text evidence="1">The sequence shown here is derived from an EMBL/GenBank/DDBJ whole genome shotgun (WGS) entry which is preliminary data.</text>
</comment>
<organism evidence="1 2">
    <name type="scientific">Trypanosoma conorhini</name>
    <dbReference type="NCBI Taxonomy" id="83891"/>
    <lineage>
        <taxon>Eukaryota</taxon>
        <taxon>Discoba</taxon>
        <taxon>Euglenozoa</taxon>
        <taxon>Kinetoplastea</taxon>
        <taxon>Metakinetoplastina</taxon>
        <taxon>Trypanosomatida</taxon>
        <taxon>Trypanosomatidae</taxon>
        <taxon>Trypanosoma</taxon>
    </lineage>
</organism>
<dbReference type="RefSeq" id="XP_029224059.1">
    <property type="nucleotide sequence ID" value="XM_029375817.1"/>
</dbReference>
<protein>
    <submittedName>
        <fullName evidence="1">Uncharacterized protein</fullName>
    </submittedName>
</protein>
<proteinExistence type="predicted"/>